<reference evidence="1 2" key="1">
    <citation type="journal article" date="2022" name="bioRxiv">
        <title>The genome of the oomycete Peronosclerospora sorghi, a cosmopolitan pathogen of maize and sorghum, is inflated with dispersed pseudogenes.</title>
        <authorList>
            <person name="Fletcher K."/>
            <person name="Martin F."/>
            <person name="Isakeit T."/>
            <person name="Cavanaugh K."/>
            <person name="Magill C."/>
            <person name="Michelmore R."/>
        </authorList>
    </citation>
    <scope>NUCLEOTIDE SEQUENCE [LARGE SCALE GENOMIC DNA]</scope>
    <source>
        <strain evidence="1">P6</strain>
    </source>
</reference>
<dbReference type="Proteomes" id="UP001163321">
    <property type="component" value="Chromosome 6"/>
</dbReference>
<dbReference type="EMBL" id="CM047585">
    <property type="protein sequence ID" value="KAI9910749.1"/>
    <property type="molecule type" value="Genomic_DNA"/>
</dbReference>
<proteinExistence type="predicted"/>
<sequence length="412" mass="42696">MSVQTATRMLWGLALLQGVAQGFNIYVSNMCQEAMILAHVTPDGLTTTPLAPGGTTTKCVEAGTGAHVFKSGTGAQATLAELSAQGGKAWLDISTIPTGPKSGPADCASLQECKDLTGGVGFNVAMRLTPLKQDGDRCVALTCLADGCEDAYQFPKDDTKTHTCPLSTDYDLTFCPGGSGGATAAPSPPPTQAPTSAPSPPPTEAPTPASTPIPSSAPESSPAPPSTEQNASTPPYDSTSMAGQEEPEQSAEQTFNSTSSVKPSDNPPHTLNVSPDQQISLSKDVVQTPSHATQQIGNPTQKIGNPTQQIDNPTQQIDNPTQQIDNPTLATSGGEEDVQQVSNRSQENSGNSTPYVVLSVGGFVGMIAAAAIVVVRKKKALLEELETKTPLSTTARSALANFRTPRENISVL</sequence>
<protein>
    <submittedName>
        <fullName evidence="1">Uncharacterized protein</fullName>
    </submittedName>
</protein>
<accession>A0ACC0VWA3</accession>
<evidence type="ECO:0000313" key="2">
    <source>
        <dbReference type="Proteomes" id="UP001163321"/>
    </source>
</evidence>
<name>A0ACC0VWA3_9STRA</name>
<evidence type="ECO:0000313" key="1">
    <source>
        <dbReference type="EMBL" id="KAI9910749.1"/>
    </source>
</evidence>
<comment type="caution">
    <text evidence="1">The sequence shown here is derived from an EMBL/GenBank/DDBJ whole genome shotgun (WGS) entry which is preliminary data.</text>
</comment>
<organism evidence="1 2">
    <name type="scientific">Peronosclerospora sorghi</name>
    <dbReference type="NCBI Taxonomy" id="230839"/>
    <lineage>
        <taxon>Eukaryota</taxon>
        <taxon>Sar</taxon>
        <taxon>Stramenopiles</taxon>
        <taxon>Oomycota</taxon>
        <taxon>Peronosporomycetes</taxon>
        <taxon>Peronosporales</taxon>
        <taxon>Peronosporaceae</taxon>
        <taxon>Peronosclerospora</taxon>
    </lineage>
</organism>
<gene>
    <name evidence="1" type="ORF">PsorP6_010293</name>
</gene>
<keyword evidence="2" id="KW-1185">Reference proteome</keyword>